<feature type="compositionally biased region" description="Low complexity" evidence="1">
    <location>
        <begin position="61"/>
        <end position="82"/>
    </location>
</feature>
<evidence type="ECO:0000313" key="2">
    <source>
        <dbReference type="EMBL" id="MBW0521996.1"/>
    </source>
</evidence>
<keyword evidence="3" id="KW-1185">Reference proteome</keyword>
<evidence type="ECO:0000313" key="3">
    <source>
        <dbReference type="Proteomes" id="UP000765509"/>
    </source>
</evidence>
<evidence type="ECO:0000256" key="1">
    <source>
        <dbReference type="SAM" id="MobiDB-lite"/>
    </source>
</evidence>
<protein>
    <submittedName>
        <fullName evidence="2">Uncharacterized protein</fullName>
    </submittedName>
</protein>
<dbReference type="AlphaFoldDB" id="A0A9Q3HXT7"/>
<reference evidence="2" key="1">
    <citation type="submission" date="2021-03" db="EMBL/GenBank/DDBJ databases">
        <title>Draft genome sequence of rust myrtle Austropuccinia psidii MF-1, a brazilian biotype.</title>
        <authorList>
            <person name="Quecine M.C."/>
            <person name="Pachon D.M.R."/>
            <person name="Bonatelli M.L."/>
            <person name="Correr F.H."/>
            <person name="Franceschini L.M."/>
            <person name="Leite T.F."/>
            <person name="Margarido G.R.A."/>
            <person name="Almeida C.A."/>
            <person name="Ferrarezi J.A."/>
            <person name="Labate C.A."/>
        </authorList>
    </citation>
    <scope>NUCLEOTIDE SEQUENCE</scope>
    <source>
        <strain evidence="2">MF-1</strain>
    </source>
</reference>
<accession>A0A9Q3HXT7</accession>
<feature type="non-terminal residue" evidence="2">
    <location>
        <position position="88"/>
    </location>
</feature>
<proteinExistence type="predicted"/>
<comment type="caution">
    <text evidence="2">The sequence shown here is derived from an EMBL/GenBank/DDBJ whole genome shotgun (WGS) entry which is preliminary data.</text>
</comment>
<dbReference type="EMBL" id="AVOT02029239">
    <property type="protein sequence ID" value="MBW0521996.1"/>
    <property type="molecule type" value="Genomic_DNA"/>
</dbReference>
<gene>
    <name evidence="2" type="ORF">O181_061711</name>
</gene>
<organism evidence="2 3">
    <name type="scientific">Austropuccinia psidii MF-1</name>
    <dbReference type="NCBI Taxonomy" id="1389203"/>
    <lineage>
        <taxon>Eukaryota</taxon>
        <taxon>Fungi</taxon>
        <taxon>Dikarya</taxon>
        <taxon>Basidiomycota</taxon>
        <taxon>Pucciniomycotina</taxon>
        <taxon>Pucciniomycetes</taxon>
        <taxon>Pucciniales</taxon>
        <taxon>Sphaerophragmiaceae</taxon>
        <taxon>Austropuccinia</taxon>
    </lineage>
</organism>
<name>A0A9Q3HXT7_9BASI</name>
<feature type="region of interest" description="Disordered" evidence="1">
    <location>
        <begin position="53"/>
        <end position="88"/>
    </location>
</feature>
<sequence>MEICTCSKCRHFQFTDQDGQQIQGVLVSQSTRNRHWANTSRIDESAFNNFSKLSVEEDTSNDGSQSSSDKSENSHSSSTHKNTAMELT</sequence>
<dbReference type="Proteomes" id="UP000765509">
    <property type="component" value="Unassembled WGS sequence"/>
</dbReference>